<evidence type="ECO:0000256" key="1">
    <source>
        <dbReference type="SAM" id="MobiDB-lite"/>
    </source>
</evidence>
<protein>
    <submittedName>
        <fullName evidence="2">Uncharacterized protein</fullName>
    </submittedName>
</protein>
<name>A0A6C0EM48_9ZZZZ</name>
<dbReference type="AlphaFoldDB" id="A0A6C0EM48"/>
<organism evidence="2">
    <name type="scientific">viral metagenome</name>
    <dbReference type="NCBI Taxonomy" id="1070528"/>
    <lineage>
        <taxon>unclassified sequences</taxon>
        <taxon>metagenomes</taxon>
        <taxon>organismal metagenomes</taxon>
    </lineage>
</organism>
<sequence length="751" mass="82798">MWRIKRRRTKPIENKAKTGVIYPKFNATSKPNRYVNRNTYLDVKCNKNLGAGCTIVGCQCSGPGSLGYPSPKIISFSDITDGSGTGVADYKNRVNTIGPATFTDITTWYGPAINLGTTYEGVFGVTNGNFSLLLPTFYNHISITYNNPHPGSGSDAVYIFIGGVGSGALPIENPSPGQEVNKITNGTTGASQTYGQIYQSGDYLKIQEKASVITTALVIELTFISNTYCCKTTPYRNPILGYRKHLVDCSGLSGCGYTNDVSGNVYKDNYAKSCTNPLVCYNPVIKRTQNRNGCVNESYNYSTNQYLTRRCLTFPQQEFNFQSQVPVDASGCCTKFRSCANCQYKTDGCDCSSNGFCIGINKLPCEVKNTKCFAIYKRSNSKFNNQGAVSGGSRINRLKYQTRVVAAQRRKANGRNNVINGRGPAALYTTSRPPQMNAPGCWLNKDRTKSGLAQRCIVADPCCPTTSVETPSLPIYTIELDTYFTPYTDGYLSSPPQWYIDLGLSGYPWYHFLPPLANNFTEYVNQPFVLQIKVSNPAYVFIPGSAGVDERILLYGLYNGTNLGVPLPLPQPYWDNHVNQINNIKAVYFDDSMLGTTSPNFTDGLTKYFTDIGNNDQMFRYAGGENLRVIRLPTGLNPSDEVFPRPHLPTYTQGGQTLFFFNQRSGNLKFLFYGSRIFVNSSGFGLQGNRGGNGYPQNQTWDGEDWGENREDGGTMKDFTVNQIASANALLNLPYNATDAEITAAENAISN</sequence>
<accession>A0A6C0EM48</accession>
<proteinExistence type="predicted"/>
<dbReference type="EMBL" id="MN738894">
    <property type="protein sequence ID" value="QHT30254.1"/>
    <property type="molecule type" value="Genomic_DNA"/>
</dbReference>
<reference evidence="2" key="1">
    <citation type="journal article" date="2020" name="Nature">
        <title>Giant virus diversity and host interactions through global metagenomics.</title>
        <authorList>
            <person name="Schulz F."/>
            <person name="Roux S."/>
            <person name="Paez-Espino D."/>
            <person name="Jungbluth S."/>
            <person name="Walsh D.A."/>
            <person name="Denef V.J."/>
            <person name="McMahon K.D."/>
            <person name="Konstantinidis K.T."/>
            <person name="Eloe-Fadrosh E.A."/>
            <person name="Kyrpides N.C."/>
            <person name="Woyke T."/>
        </authorList>
    </citation>
    <scope>NUCLEOTIDE SEQUENCE</scope>
    <source>
        <strain evidence="2">GVMAG-M-3300009149-34</strain>
    </source>
</reference>
<evidence type="ECO:0000313" key="2">
    <source>
        <dbReference type="EMBL" id="QHT30254.1"/>
    </source>
</evidence>
<feature type="region of interest" description="Disordered" evidence="1">
    <location>
        <begin position="690"/>
        <end position="713"/>
    </location>
</feature>